<evidence type="ECO:0000313" key="2">
    <source>
        <dbReference type="Proteomes" id="UP000030746"/>
    </source>
</evidence>
<reference evidence="1 2" key="1">
    <citation type="journal article" date="2013" name="Nature">
        <title>Insights into bilaterian evolution from three spiralian genomes.</title>
        <authorList>
            <person name="Simakov O."/>
            <person name="Marletaz F."/>
            <person name="Cho S.J."/>
            <person name="Edsinger-Gonzales E."/>
            <person name="Havlak P."/>
            <person name="Hellsten U."/>
            <person name="Kuo D.H."/>
            <person name="Larsson T."/>
            <person name="Lv J."/>
            <person name="Arendt D."/>
            <person name="Savage R."/>
            <person name="Osoegawa K."/>
            <person name="de Jong P."/>
            <person name="Grimwood J."/>
            <person name="Chapman J.A."/>
            <person name="Shapiro H."/>
            <person name="Aerts A."/>
            <person name="Otillar R.P."/>
            <person name="Terry A.Y."/>
            <person name="Boore J.L."/>
            <person name="Grigoriev I.V."/>
            <person name="Lindberg D.R."/>
            <person name="Seaver E.C."/>
            <person name="Weisblat D.A."/>
            <person name="Putnam N.H."/>
            <person name="Rokhsar D.S."/>
        </authorList>
    </citation>
    <scope>NUCLEOTIDE SEQUENCE [LARGE SCALE GENOMIC DNA]</scope>
</reference>
<keyword evidence="2" id="KW-1185">Reference proteome</keyword>
<gene>
    <name evidence="1" type="ORF">LOTGIDRAFT_159495</name>
</gene>
<accession>V4A0X6</accession>
<name>V4A0X6_LOTGI</name>
<dbReference type="GeneID" id="20238061"/>
<dbReference type="KEGG" id="lgi:LOTGIDRAFT_159495"/>
<evidence type="ECO:0000313" key="1">
    <source>
        <dbReference type="EMBL" id="ESO97463.1"/>
    </source>
</evidence>
<dbReference type="CTD" id="20238061"/>
<dbReference type="AlphaFoldDB" id="V4A0X6"/>
<dbReference type="OMA" id="IMPNYGN"/>
<dbReference type="HOGENOM" id="CLU_1050707_0_0_1"/>
<protein>
    <submittedName>
        <fullName evidence="1">Uncharacterized protein</fullName>
    </submittedName>
</protein>
<dbReference type="EMBL" id="KB201305">
    <property type="protein sequence ID" value="ESO97463.1"/>
    <property type="molecule type" value="Genomic_DNA"/>
</dbReference>
<dbReference type="Proteomes" id="UP000030746">
    <property type="component" value="Unassembled WGS sequence"/>
</dbReference>
<dbReference type="OrthoDB" id="6114324at2759"/>
<organism evidence="1 2">
    <name type="scientific">Lottia gigantea</name>
    <name type="common">Giant owl limpet</name>
    <dbReference type="NCBI Taxonomy" id="225164"/>
    <lineage>
        <taxon>Eukaryota</taxon>
        <taxon>Metazoa</taxon>
        <taxon>Spiralia</taxon>
        <taxon>Lophotrochozoa</taxon>
        <taxon>Mollusca</taxon>
        <taxon>Gastropoda</taxon>
        <taxon>Patellogastropoda</taxon>
        <taxon>Lottioidea</taxon>
        <taxon>Lottiidae</taxon>
        <taxon>Lottia</taxon>
    </lineage>
</organism>
<proteinExistence type="predicted"/>
<sequence length="241" mass="27793">MSDHREKNGKEEKETVLPKLQTGFKPFNMNYLQHPPRIKPNYGKKKVQILPKTNVTRVLLYDNMTQQQMLDVKLANIRIEKHRTIRMMDLHTRSFAMQRMKKMRRMFKTEIDNLNKKNMTWLEFPEESRSAEGHADVKLPKISSRKSLGNIETVNGITQMFNTFGVSEKSQQPVGIKYKKSVKDPRFVCLEKGLVNLDNPSDGYVELSPSFVKDYSSISRSISRIGLVPMVTVDTPADTAD</sequence>
<dbReference type="RefSeq" id="XP_009052048.1">
    <property type="nucleotide sequence ID" value="XM_009053800.1"/>
</dbReference>